<keyword evidence="3" id="KW-1185">Reference proteome</keyword>
<comment type="caution">
    <text evidence="2">The sequence shown here is derived from an EMBL/GenBank/DDBJ whole genome shotgun (WGS) entry which is preliminary data.</text>
</comment>
<gene>
    <name evidence="2" type="ORF">SK571_33850</name>
</gene>
<reference evidence="2 3" key="2">
    <citation type="submission" date="2023-11" db="EMBL/GenBank/DDBJ databases">
        <authorList>
            <person name="Lara A.C."/>
            <person name="Chronakova A."/>
        </authorList>
    </citation>
    <scope>NUCLEOTIDE SEQUENCE [LARGE SCALE GENOMIC DNA]</scope>
    <source>
        <strain evidence="2 3">BCCO 10_0798</strain>
    </source>
</reference>
<proteinExistence type="predicted"/>
<dbReference type="RefSeq" id="WP_319988172.1">
    <property type="nucleotide sequence ID" value="NZ_JAXAVV010000020.1"/>
</dbReference>
<evidence type="ECO:0000313" key="3">
    <source>
        <dbReference type="Proteomes" id="UP001271792"/>
    </source>
</evidence>
<sequence>MRRALGLVVTGLVLLVLFAVGTVLLDSRAADFEAHGVRVDGEVVAVHRGIRNSWTAEIRYEAAGVPCEGLVPLDHTGATVRPGDPIVVIHDPADHKRIAMPGVPNAPEWAASLMPLFALGGVGLFGGGLIRTFRAARAGRHDPP</sequence>
<name>A0ABU4U1G8_9PSEU</name>
<protein>
    <recommendedName>
        <fullName evidence="4">DUF3592 domain-containing protein</fullName>
    </recommendedName>
</protein>
<evidence type="ECO:0008006" key="4">
    <source>
        <dbReference type="Google" id="ProtNLM"/>
    </source>
</evidence>
<evidence type="ECO:0000256" key="1">
    <source>
        <dbReference type="SAM" id="Phobius"/>
    </source>
</evidence>
<accession>A0ABU4U1G8</accession>
<organism evidence="2 3">
    <name type="scientific">Lentzea kristufekii</name>
    <dbReference type="NCBI Taxonomy" id="3095430"/>
    <lineage>
        <taxon>Bacteria</taxon>
        <taxon>Bacillati</taxon>
        <taxon>Actinomycetota</taxon>
        <taxon>Actinomycetes</taxon>
        <taxon>Pseudonocardiales</taxon>
        <taxon>Pseudonocardiaceae</taxon>
        <taxon>Lentzea</taxon>
    </lineage>
</organism>
<keyword evidence="1" id="KW-1133">Transmembrane helix</keyword>
<feature type="transmembrane region" description="Helical" evidence="1">
    <location>
        <begin position="109"/>
        <end position="130"/>
    </location>
</feature>
<keyword evidence="1" id="KW-0472">Membrane</keyword>
<dbReference type="Proteomes" id="UP001271792">
    <property type="component" value="Unassembled WGS sequence"/>
</dbReference>
<keyword evidence="1" id="KW-0812">Transmembrane</keyword>
<dbReference type="EMBL" id="JAXAVV010000020">
    <property type="protein sequence ID" value="MDX8054380.1"/>
    <property type="molecule type" value="Genomic_DNA"/>
</dbReference>
<evidence type="ECO:0000313" key="2">
    <source>
        <dbReference type="EMBL" id="MDX8054380.1"/>
    </source>
</evidence>
<reference evidence="2 3" key="1">
    <citation type="submission" date="2023-11" db="EMBL/GenBank/DDBJ databases">
        <title>Lentzea sokolovensis, sp. nov., Lentzea kristufkii, sp. nov., and Lentzea miocenensis, sp. nov., rare actinobacteria from Sokolov Coal Basin, Miocene lacustrine sediment, Czech Republic.</title>
        <authorList>
            <person name="Lara A."/>
            <person name="Kotroba L."/>
            <person name="Nouioui I."/>
            <person name="Neumann-Schaal M."/>
            <person name="Mast Y."/>
            <person name="Chronakova A."/>
        </authorList>
    </citation>
    <scope>NUCLEOTIDE SEQUENCE [LARGE SCALE GENOMIC DNA]</scope>
    <source>
        <strain evidence="2 3">BCCO 10_0798</strain>
    </source>
</reference>